<dbReference type="AlphaFoldDB" id="A0A443PV49"/>
<name>A0A443PV49_9MAGN</name>
<reference evidence="2 3" key="1">
    <citation type="journal article" date="2019" name="Nat. Plants">
        <title>Stout camphor tree genome fills gaps in understanding of flowering plant genome evolution.</title>
        <authorList>
            <person name="Chaw S.M."/>
            <person name="Liu Y.C."/>
            <person name="Wu Y.W."/>
            <person name="Wang H.Y."/>
            <person name="Lin C.I."/>
            <person name="Wu C.S."/>
            <person name="Ke H.M."/>
            <person name="Chang L.Y."/>
            <person name="Hsu C.Y."/>
            <person name="Yang H.T."/>
            <person name="Sudianto E."/>
            <person name="Hsu M.H."/>
            <person name="Wu K.P."/>
            <person name="Wang L.N."/>
            <person name="Leebens-Mack J.H."/>
            <person name="Tsai I.J."/>
        </authorList>
    </citation>
    <scope>NUCLEOTIDE SEQUENCE [LARGE SCALE GENOMIC DNA]</scope>
    <source>
        <strain evidence="3">cv. Chaw 1501</strain>
        <tissue evidence="2">Young leaves</tissue>
    </source>
</reference>
<dbReference type="OrthoDB" id="1915303at2759"/>
<evidence type="ECO:0000313" key="2">
    <source>
        <dbReference type="EMBL" id="RWR94638.1"/>
    </source>
</evidence>
<organism evidence="2 3">
    <name type="scientific">Cinnamomum micranthum f. kanehirae</name>
    <dbReference type="NCBI Taxonomy" id="337451"/>
    <lineage>
        <taxon>Eukaryota</taxon>
        <taxon>Viridiplantae</taxon>
        <taxon>Streptophyta</taxon>
        <taxon>Embryophyta</taxon>
        <taxon>Tracheophyta</taxon>
        <taxon>Spermatophyta</taxon>
        <taxon>Magnoliopsida</taxon>
        <taxon>Magnoliidae</taxon>
        <taxon>Laurales</taxon>
        <taxon>Lauraceae</taxon>
        <taxon>Cinnamomum</taxon>
    </lineage>
</organism>
<keyword evidence="1" id="KW-0812">Transmembrane</keyword>
<feature type="transmembrane region" description="Helical" evidence="1">
    <location>
        <begin position="169"/>
        <end position="193"/>
    </location>
</feature>
<sequence length="327" mass="36661">MPSSQDQLTKLSGTIFICTVMGNFLTSLGTMDESEIAWCLTQAVIMGRSATCTASGAICFLCALILLQAAVRSLIIRSVEFCEGKSDYKWSVTLVSISQAIAIVVGSIAPTIRWMNAISFHSPKIWNKRCLKKGKFWIRRLVEWKEKPLQFHIGNRRYRKIVLVSKIHMLNVFIGMQSAVVIVSKLIALTSILPMSWLINFFSCCNNRLGKEELTQSESELGNLLQWIMTNGRADFTISQGFQGVVEFDSNQVPLLGTETRRPPNCWALPIVNLTSIAIAIAFPYVEADVIKSLHLGVHEGLKYVRLIEEHLDRKRTINVRNAADIV</sequence>
<gene>
    <name evidence="2" type="ORF">CKAN_02394000</name>
</gene>
<accession>A0A443PV49</accession>
<dbReference type="Proteomes" id="UP000283530">
    <property type="component" value="Unassembled WGS sequence"/>
</dbReference>
<keyword evidence="1" id="KW-1133">Transmembrane helix</keyword>
<feature type="transmembrane region" description="Helical" evidence="1">
    <location>
        <begin position="12"/>
        <end position="31"/>
    </location>
</feature>
<proteinExistence type="predicted"/>
<evidence type="ECO:0000313" key="3">
    <source>
        <dbReference type="Proteomes" id="UP000283530"/>
    </source>
</evidence>
<evidence type="ECO:0000256" key="1">
    <source>
        <dbReference type="SAM" id="Phobius"/>
    </source>
</evidence>
<feature type="transmembrane region" description="Helical" evidence="1">
    <location>
        <begin position="90"/>
        <end position="112"/>
    </location>
</feature>
<dbReference type="PANTHER" id="PTHR35307">
    <property type="entry name" value="PROTEIN, PUTATIVE-RELATED"/>
    <property type="match status" value="1"/>
</dbReference>
<protein>
    <submittedName>
        <fullName evidence="2">Uncharacterized protein</fullName>
    </submittedName>
</protein>
<comment type="caution">
    <text evidence="2">The sequence shown here is derived from an EMBL/GenBank/DDBJ whole genome shotgun (WGS) entry which is preliminary data.</text>
</comment>
<dbReference type="PANTHER" id="PTHR35307:SF3">
    <property type="entry name" value="DUF4220 DOMAIN-CONTAINING PROTEIN"/>
    <property type="match status" value="1"/>
</dbReference>
<keyword evidence="1" id="KW-0472">Membrane</keyword>
<feature type="transmembrane region" description="Helical" evidence="1">
    <location>
        <begin position="52"/>
        <end position="70"/>
    </location>
</feature>
<dbReference type="EMBL" id="QPKB01000011">
    <property type="protein sequence ID" value="RWR94638.1"/>
    <property type="molecule type" value="Genomic_DNA"/>
</dbReference>
<keyword evidence="3" id="KW-1185">Reference proteome</keyword>